<dbReference type="AlphaFoldDB" id="A0A7Y0NKD4"/>
<dbReference type="EMBL" id="JABCKY010000001">
    <property type="protein sequence ID" value="NMT62793.1"/>
    <property type="molecule type" value="Genomic_DNA"/>
</dbReference>
<evidence type="ECO:0000313" key="2">
    <source>
        <dbReference type="Proteomes" id="UP000567186"/>
    </source>
</evidence>
<evidence type="ECO:0000313" key="1">
    <source>
        <dbReference type="EMBL" id="NMT62793.1"/>
    </source>
</evidence>
<dbReference type="OrthoDB" id="9794954at2"/>
<comment type="caution">
    <text evidence="1">The sequence shown here is derived from an EMBL/GenBank/DDBJ whole genome shotgun (WGS) entry which is preliminary data.</text>
</comment>
<gene>
    <name evidence="1" type="ORF">HIU99_04200</name>
</gene>
<name>A0A7Y0NKD4_9GAMM</name>
<sequence>MESNELLDKNGTFKVPFFHGTSSLFLPHIHRHGLGGLNMVQENGWVEGYRDLYDFARKTIGHLDDWPRIEIEYGLVAEQGISRDGNRHNYRHGETYVTPEERMAAKYALDAGCELLSYAKNLIHILQIKTYSLDCLNVLPEQLVEILGQQYRPLLVQIDGLSFHDIATENGDDKLETLDRYQEIRGTGQGAVDLTNWKLLKPVPVQQLSVWQA</sequence>
<accession>A0A7Y0NKD4</accession>
<proteinExistence type="predicted"/>
<reference evidence="1 2" key="1">
    <citation type="submission" date="2020-04" db="EMBL/GenBank/DDBJ databases">
        <title>Marinobacter oceani sp. nov., isolated from marine solar saltern.</title>
        <authorList>
            <person name="Chen X.-Y."/>
        </authorList>
    </citation>
    <scope>NUCLEOTIDE SEQUENCE [LARGE SCALE GENOMIC DNA]</scope>
    <source>
        <strain evidence="1 2">W62</strain>
    </source>
</reference>
<dbReference type="RefSeq" id="WP_135954154.1">
    <property type="nucleotide sequence ID" value="NZ_JABCKY010000001.1"/>
</dbReference>
<protein>
    <submittedName>
        <fullName evidence="1">Uncharacterized protein</fullName>
    </submittedName>
</protein>
<organism evidence="1 2">
    <name type="scientific">Marinobacter orientalis</name>
    <dbReference type="NCBI Taxonomy" id="1928859"/>
    <lineage>
        <taxon>Bacteria</taxon>
        <taxon>Pseudomonadati</taxon>
        <taxon>Pseudomonadota</taxon>
        <taxon>Gammaproteobacteria</taxon>
        <taxon>Pseudomonadales</taxon>
        <taxon>Marinobacteraceae</taxon>
        <taxon>Marinobacter</taxon>
    </lineage>
</organism>
<dbReference type="Proteomes" id="UP000567186">
    <property type="component" value="Unassembled WGS sequence"/>
</dbReference>
<keyword evidence="2" id="KW-1185">Reference proteome</keyword>